<gene>
    <name evidence="2" type="ORF">BGZ80_006436</name>
</gene>
<dbReference type="GO" id="GO:0004525">
    <property type="term" value="F:ribonuclease III activity"/>
    <property type="evidence" value="ECO:0007669"/>
    <property type="project" value="InterPro"/>
</dbReference>
<evidence type="ECO:0000313" key="2">
    <source>
        <dbReference type="EMBL" id="KAG0019003.1"/>
    </source>
</evidence>
<dbReference type="InterPro" id="IPR036389">
    <property type="entry name" value="RNase_III_sf"/>
</dbReference>
<keyword evidence="3" id="KW-1185">Reference proteome</keyword>
<dbReference type="AlphaFoldDB" id="A0A9P6MZ60"/>
<dbReference type="InterPro" id="IPR000999">
    <property type="entry name" value="RNase_III_dom"/>
</dbReference>
<dbReference type="Gene3D" id="1.10.1520.10">
    <property type="entry name" value="Ribonuclease III domain"/>
    <property type="match status" value="1"/>
</dbReference>
<evidence type="ECO:0000259" key="1">
    <source>
        <dbReference type="PROSITE" id="PS50142"/>
    </source>
</evidence>
<accession>A0A9P6MZ60</accession>
<reference evidence="2" key="1">
    <citation type="journal article" date="2020" name="Fungal Divers.">
        <title>Resolving the Mortierellaceae phylogeny through synthesis of multi-gene phylogenetics and phylogenomics.</title>
        <authorList>
            <person name="Vandepol N."/>
            <person name="Liber J."/>
            <person name="Desiro A."/>
            <person name="Na H."/>
            <person name="Kennedy M."/>
            <person name="Barry K."/>
            <person name="Grigoriev I.V."/>
            <person name="Miller A.N."/>
            <person name="O'Donnell K."/>
            <person name="Stajich J.E."/>
            <person name="Bonito G."/>
        </authorList>
    </citation>
    <scope>NUCLEOTIDE SEQUENCE</scope>
    <source>
        <strain evidence="2">NRRL 2769</strain>
    </source>
</reference>
<protein>
    <recommendedName>
        <fullName evidence="1">RNase III domain-containing protein</fullName>
    </recommendedName>
</protein>
<organism evidence="2 3">
    <name type="scientific">Entomortierella chlamydospora</name>
    <dbReference type="NCBI Taxonomy" id="101097"/>
    <lineage>
        <taxon>Eukaryota</taxon>
        <taxon>Fungi</taxon>
        <taxon>Fungi incertae sedis</taxon>
        <taxon>Mucoromycota</taxon>
        <taxon>Mortierellomycotina</taxon>
        <taxon>Mortierellomycetes</taxon>
        <taxon>Mortierellales</taxon>
        <taxon>Mortierellaceae</taxon>
        <taxon>Entomortierella</taxon>
    </lineage>
</organism>
<dbReference type="GO" id="GO:0006396">
    <property type="term" value="P:RNA processing"/>
    <property type="evidence" value="ECO:0007669"/>
    <property type="project" value="InterPro"/>
</dbReference>
<comment type="caution">
    <text evidence="2">The sequence shown here is derived from an EMBL/GenBank/DDBJ whole genome shotgun (WGS) entry which is preliminary data.</text>
</comment>
<proteinExistence type="predicted"/>
<dbReference type="EMBL" id="JAAAID010000318">
    <property type="protein sequence ID" value="KAG0019003.1"/>
    <property type="molecule type" value="Genomic_DNA"/>
</dbReference>
<feature type="domain" description="RNase III" evidence="1">
    <location>
        <begin position="93"/>
        <end position="171"/>
    </location>
</feature>
<name>A0A9P6MZ60_9FUNG</name>
<dbReference type="PROSITE" id="PS50142">
    <property type="entry name" value="RNASE_3_2"/>
    <property type="match status" value="1"/>
</dbReference>
<dbReference type="Proteomes" id="UP000703661">
    <property type="component" value="Unassembled WGS sequence"/>
</dbReference>
<sequence>MAKNKVKKLRQWLNHSPHFAKHDFAEIEVPEVKRRKEEIEVEAKVEAEVEVEVEVEVEAEASLIAEDQAGEGPEVAPETLDAALMKVGDIKARLPSMNEGDMTAEVSKRAGRTSVRGRARRIGFDYVVTVMELSYGKTASVPDDGLILFIKALSLCDAYESLIGAVYVESGLDIDAARTVFNNGIRRTMDEYLVNLWIYK</sequence>
<dbReference type="SUPFAM" id="SSF69065">
    <property type="entry name" value="RNase III domain-like"/>
    <property type="match status" value="1"/>
</dbReference>
<evidence type="ECO:0000313" key="3">
    <source>
        <dbReference type="Proteomes" id="UP000703661"/>
    </source>
</evidence>